<dbReference type="KEGG" id="caul:KCG34_08285"/>
<accession>A0A975G306</accession>
<keyword evidence="2" id="KW-1185">Reference proteome</keyword>
<evidence type="ECO:0000313" key="2">
    <source>
        <dbReference type="Proteomes" id="UP000676409"/>
    </source>
</evidence>
<reference evidence="1" key="1">
    <citation type="submission" date="2021-04" db="EMBL/GenBank/DDBJ databases">
        <title>The complete genome sequence of Caulobacter sp. S6.</title>
        <authorList>
            <person name="Tang Y."/>
            <person name="Ouyang W."/>
            <person name="Liu Q."/>
            <person name="Huang B."/>
            <person name="Guo Z."/>
            <person name="Lei P."/>
        </authorList>
    </citation>
    <scope>NUCLEOTIDE SEQUENCE</scope>
    <source>
        <strain evidence="1">S6</strain>
    </source>
</reference>
<organism evidence="1 2">
    <name type="scientific">Phenylobacterium montanum</name>
    <dbReference type="NCBI Taxonomy" id="2823693"/>
    <lineage>
        <taxon>Bacteria</taxon>
        <taxon>Pseudomonadati</taxon>
        <taxon>Pseudomonadota</taxon>
        <taxon>Alphaproteobacteria</taxon>
        <taxon>Caulobacterales</taxon>
        <taxon>Caulobacteraceae</taxon>
        <taxon>Phenylobacterium</taxon>
    </lineage>
</organism>
<gene>
    <name evidence="1" type="ORF">KCG34_08285</name>
</gene>
<dbReference type="RefSeq" id="WP_211939906.1">
    <property type="nucleotide sequence ID" value="NZ_CP073078.1"/>
</dbReference>
<dbReference type="Proteomes" id="UP000676409">
    <property type="component" value="Chromosome"/>
</dbReference>
<proteinExistence type="predicted"/>
<protein>
    <submittedName>
        <fullName evidence="1">Uncharacterized protein</fullName>
    </submittedName>
</protein>
<dbReference type="AlphaFoldDB" id="A0A975G306"/>
<sequence>MSKSPLKGRSYRIAFQLYSEDGSRSVDILEFEGGEVFLDEKEKVGTGGFENRHSGSLVGPFASAEAAESFIVGTSWFSGR</sequence>
<evidence type="ECO:0000313" key="1">
    <source>
        <dbReference type="EMBL" id="QUD89854.1"/>
    </source>
</evidence>
<name>A0A975G306_9CAUL</name>
<dbReference type="EMBL" id="CP073078">
    <property type="protein sequence ID" value="QUD89854.1"/>
    <property type="molecule type" value="Genomic_DNA"/>
</dbReference>